<dbReference type="AlphaFoldDB" id="A0A6B7PX54"/>
<evidence type="ECO:0000313" key="1">
    <source>
        <dbReference type="EMBL" id="QFX76665.1"/>
    </source>
</evidence>
<sequence length="46" mass="5055">MKLIVGEGSQSRVSWQRVGVKPIFKARGEPGGCITRRCDLKIAPTQ</sequence>
<reference evidence="1" key="1">
    <citation type="submission" date="2019-08" db="EMBL/GenBank/DDBJ databases">
        <authorList>
            <person name="Zhou D."/>
            <person name="Chen F."/>
        </authorList>
    </citation>
    <scope>NUCLEOTIDE SEQUENCE</scope>
    <source>
        <strain evidence="1">150716811</strain>
        <plasmid evidence="1">p716811-VIM</plasmid>
    </source>
</reference>
<geneLocation type="plasmid" evidence="1">
    <name>p716811-VIM</name>
</geneLocation>
<dbReference type="EMBL" id="MN310372">
    <property type="protein sequence ID" value="QFX76665.1"/>
    <property type="molecule type" value="Genomic_DNA"/>
</dbReference>
<keyword evidence="1" id="KW-0614">Plasmid</keyword>
<accession>A0A6B7PX54</accession>
<protein>
    <submittedName>
        <fullName evidence="1">Uncharacterized protein</fullName>
    </submittedName>
</protein>
<proteinExistence type="predicted"/>
<name>A0A6B7PX54_PSEPU</name>
<organism evidence="1">
    <name type="scientific">Pseudomonas putida</name>
    <name type="common">Arthrobacter siderocapsulatus</name>
    <dbReference type="NCBI Taxonomy" id="303"/>
    <lineage>
        <taxon>Bacteria</taxon>
        <taxon>Pseudomonadati</taxon>
        <taxon>Pseudomonadota</taxon>
        <taxon>Gammaproteobacteria</taxon>
        <taxon>Pseudomonadales</taxon>
        <taxon>Pseudomonadaceae</taxon>
        <taxon>Pseudomonas</taxon>
    </lineage>
</organism>